<sequence>MQPSRDIPLPLVLGALLLATGLGLLAAMLLSPVPRGFVIAALTGIKAALLVVGFMRLQRESSMLAGALIAYAILLSALAGLRIALAG</sequence>
<evidence type="ECO:0000313" key="2">
    <source>
        <dbReference type="EMBL" id="SEG50100.1"/>
    </source>
</evidence>
<feature type="transmembrane region" description="Helical" evidence="1">
    <location>
        <begin position="64"/>
        <end position="85"/>
    </location>
</feature>
<keyword evidence="1" id="KW-0472">Membrane</keyword>
<organism evidence="2 3">
    <name type="scientific">Bosea lathyri</name>
    <dbReference type="NCBI Taxonomy" id="1036778"/>
    <lineage>
        <taxon>Bacteria</taxon>
        <taxon>Pseudomonadati</taxon>
        <taxon>Pseudomonadota</taxon>
        <taxon>Alphaproteobacteria</taxon>
        <taxon>Hyphomicrobiales</taxon>
        <taxon>Boseaceae</taxon>
        <taxon>Bosea</taxon>
    </lineage>
</organism>
<proteinExistence type="predicted"/>
<dbReference type="AlphaFoldDB" id="A0A1H6APH7"/>
<protein>
    <submittedName>
        <fullName evidence="2">Uncharacterized protein</fullName>
    </submittedName>
</protein>
<evidence type="ECO:0000313" key="3">
    <source>
        <dbReference type="Proteomes" id="UP000236743"/>
    </source>
</evidence>
<keyword evidence="1" id="KW-0812">Transmembrane</keyword>
<evidence type="ECO:0000256" key="1">
    <source>
        <dbReference type="SAM" id="Phobius"/>
    </source>
</evidence>
<dbReference type="EMBL" id="FNUY01000006">
    <property type="protein sequence ID" value="SEG50100.1"/>
    <property type="molecule type" value="Genomic_DNA"/>
</dbReference>
<gene>
    <name evidence="2" type="ORF">SAMN04488115_10621</name>
</gene>
<keyword evidence="1" id="KW-1133">Transmembrane helix</keyword>
<feature type="transmembrane region" description="Helical" evidence="1">
    <location>
        <begin position="36"/>
        <end position="57"/>
    </location>
</feature>
<reference evidence="2 3" key="1">
    <citation type="submission" date="2016-10" db="EMBL/GenBank/DDBJ databases">
        <authorList>
            <person name="de Groot N.N."/>
        </authorList>
    </citation>
    <scope>NUCLEOTIDE SEQUENCE [LARGE SCALE GENOMIC DNA]</scope>
    <source>
        <strain evidence="2 3">DSM 26656</strain>
    </source>
</reference>
<dbReference type="Proteomes" id="UP000236743">
    <property type="component" value="Unassembled WGS sequence"/>
</dbReference>
<keyword evidence="3" id="KW-1185">Reference proteome</keyword>
<feature type="transmembrane region" description="Helical" evidence="1">
    <location>
        <begin position="7"/>
        <end position="30"/>
    </location>
</feature>
<name>A0A1H6APH7_9HYPH</name>
<accession>A0A1H6APH7</accession>